<dbReference type="KEGG" id="lak:106153103"/>
<evidence type="ECO:0000313" key="4">
    <source>
        <dbReference type="RefSeq" id="XP_013382370.1"/>
    </source>
</evidence>
<keyword evidence="2" id="KW-1185">Reference proteome</keyword>
<accession>A0A1S3HA91</accession>
<sequence length="211" mass="24370">MLSNPDKPQSAPAEGRSPQPDMPGKPLTSKFLRKGNAVREIQDWASDGTAPGFSRHSGQLSDNVTEERMLKSKIMDLSKERYKYMTQSVYDMKQFLDKQKKKSRILQDLLKNIEVDSSSRRKSWPVQLGTSDEGVNHARHAMLDRFDPTKARDRPKEIVELERQQEEERNKRAASQLSMPRLRTPVFQTEPRLLKEKLHLTHCLVFTPSKL</sequence>
<dbReference type="RefSeq" id="XP_013382378.1">
    <property type="nucleotide sequence ID" value="XM_013526924.1"/>
</dbReference>
<gene>
    <name evidence="3 4 5 6" type="primary">LOC106153103</name>
</gene>
<dbReference type="Proteomes" id="UP000085678">
    <property type="component" value="Unplaced"/>
</dbReference>
<organism evidence="2 6">
    <name type="scientific">Lingula anatina</name>
    <name type="common">Brachiopod</name>
    <name type="synonym">Lingula unguis</name>
    <dbReference type="NCBI Taxonomy" id="7574"/>
    <lineage>
        <taxon>Eukaryota</taxon>
        <taxon>Metazoa</taxon>
        <taxon>Spiralia</taxon>
        <taxon>Lophotrochozoa</taxon>
        <taxon>Brachiopoda</taxon>
        <taxon>Linguliformea</taxon>
        <taxon>Lingulata</taxon>
        <taxon>Lingulida</taxon>
        <taxon>Linguloidea</taxon>
        <taxon>Lingulidae</taxon>
        <taxon>Lingula</taxon>
    </lineage>
</organism>
<evidence type="ECO:0000313" key="2">
    <source>
        <dbReference type="Proteomes" id="UP000085678"/>
    </source>
</evidence>
<dbReference type="RefSeq" id="XP_013382370.1">
    <property type="nucleotide sequence ID" value="XM_013526916.1"/>
</dbReference>
<proteinExistence type="predicted"/>
<dbReference type="AlphaFoldDB" id="A0A1S3HA91"/>
<dbReference type="GeneID" id="106153103"/>
<evidence type="ECO:0000313" key="6">
    <source>
        <dbReference type="RefSeq" id="XP_013382386.1"/>
    </source>
</evidence>
<dbReference type="RefSeq" id="XP_013382386.1">
    <property type="nucleotide sequence ID" value="XM_013526932.1"/>
</dbReference>
<evidence type="ECO:0000313" key="3">
    <source>
        <dbReference type="RefSeq" id="XP_013382361.1"/>
    </source>
</evidence>
<dbReference type="OrthoDB" id="10069634at2759"/>
<name>A0A1S3HA91_LINAN</name>
<evidence type="ECO:0000256" key="1">
    <source>
        <dbReference type="SAM" id="MobiDB-lite"/>
    </source>
</evidence>
<dbReference type="RefSeq" id="XP_013382361.1">
    <property type="nucleotide sequence ID" value="XM_013526907.1"/>
</dbReference>
<evidence type="ECO:0000313" key="5">
    <source>
        <dbReference type="RefSeq" id="XP_013382378.1"/>
    </source>
</evidence>
<feature type="region of interest" description="Disordered" evidence="1">
    <location>
        <begin position="1"/>
        <end position="29"/>
    </location>
</feature>
<protein>
    <submittedName>
        <fullName evidence="3 4">Uncharacterized protein LOC106153103</fullName>
    </submittedName>
</protein>
<reference evidence="3 4" key="1">
    <citation type="submission" date="2025-04" db="UniProtKB">
        <authorList>
            <consortium name="RefSeq"/>
        </authorList>
    </citation>
    <scope>IDENTIFICATION</scope>
    <source>
        <tissue evidence="3 4">Gonads</tissue>
    </source>
</reference>